<dbReference type="SUPFAM" id="SSF47473">
    <property type="entry name" value="EF-hand"/>
    <property type="match status" value="1"/>
</dbReference>
<protein>
    <recommendedName>
        <fullName evidence="2">EF-hand domain-containing protein</fullName>
    </recommendedName>
</protein>
<sequence>MYFLIGISILLLLSISWLRKKKIGYFKIIAISSISLYLISILALQYFDYVDKQEFRKFDLNKNGKIDGNEYTYEYEQIELDIINENGTNQFYLLGYPFCLVYSIIIVLIFYIITKILTLNPKF</sequence>
<dbReference type="RefSeq" id="WP_166236748.1">
    <property type="nucleotide sequence ID" value="NZ_JAAJBV010000005.1"/>
</dbReference>
<proteinExistence type="predicted"/>
<keyword evidence="1" id="KW-1133">Transmembrane helix</keyword>
<dbReference type="EMBL" id="JAAJBV010000005">
    <property type="protein sequence ID" value="NHM04710.1"/>
    <property type="molecule type" value="Genomic_DNA"/>
</dbReference>
<dbReference type="InterPro" id="IPR018247">
    <property type="entry name" value="EF_Hand_1_Ca_BS"/>
</dbReference>
<accession>A0ABX0IBY8</accession>
<evidence type="ECO:0000259" key="2">
    <source>
        <dbReference type="PROSITE" id="PS50222"/>
    </source>
</evidence>
<organism evidence="3 4">
    <name type="scientific">Flavobacterium celericrescens</name>
    <dbReference type="NCBI Taxonomy" id="2709780"/>
    <lineage>
        <taxon>Bacteria</taxon>
        <taxon>Pseudomonadati</taxon>
        <taxon>Bacteroidota</taxon>
        <taxon>Flavobacteriia</taxon>
        <taxon>Flavobacteriales</taxon>
        <taxon>Flavobacteriaceae</taxon>
        <taxon>Flavobacterium</taxon>
    </lineage>
</organism>
<dbReference type="PROSITE" id="PS50222">
    <property type="entry name" value="EF_HAND_2"/>
    <property type="match status" value="1"/>
</dbReference>
<reference evidence="3 4" key="1">
    <citation type="submission" date="2020-02" db="EMBL/GenBank/DDBJ databases">
        <authorList>
            <person name="Chen W.-M."/>
        </authorList>
    </citation>
    <scope>NUCLEOTIDE SEQUENCE [LARGE SCALE GENOMIC DNA]</scope>
    <source>
        <strain evidence="3 4">TWA-26</strain>
    </source>
</reference>
<feature type="transmembrane region" description="Helical" evidence="1">
    <location>
        <begin position="28"/>
        <end position="47"/>
    </location>
</feature>
<evidence type="ECO:0000313" key="4">
    <source>
        <dbReference type="Proteomes" id="UP000761423"/>
    </source>
</evidence>
<evidence type="ECO:0000313" key="3">
    <source>
        <dbReference type="EMBL" id="NHM04710.1"/>
    </source>
</evidence>
<dbReference type="InterPro" id="IPR002048">
    <property type="entry name" value="EF_hand_dom"/>
</dbReference>
<feature type="transmembrane region" description="Helical" evidence="1">
    <location>
        <begin position="91"/>
        <end position="113"/>
    </location>
</feature>
<gene>
    <name evidence="3" type="ORF">G4L40_08340</name>
</gene>
<keyword evidence="1" id="KW-0812">Transmembrane</keyword>
<name>A0ABX0IBY8_9FLAO</name>
<comment type="caution">
    <text evidence="3">The sequence shown here is derived from an EMBL/GenBank/DDBJ whole genome shotgun (WGS) entry which is preliminary data.</text>
</comment>
<feature type="domain" description="EF-hand" evidence="2">
    <location>
        <begin position="55"/>
        <end position="81"/>
    </location>
</feature>
<evidence type="ECO:0000256" key="1">
    <source>
        <dbReference type="SAM" id="Phobius"/>
    </source>
</evidence>
<dbReference type="InterPro" id="IPR011992">
    <property type="entry name" value="EF-hand-dom_pair"/>
</dbReference>
<dbReference type="PROSITE" id="PS00018">
    <property type="entry name" value="EF_HAND_1"/>
    <property type="match status" value="1"/>
</dbReference>
<dbReference type="Proteomes" id="UP000761423">
    <property type="component" value="Unassembled WGS sequence"/>
</dbReference>
<keyword evidence="1" id="KW-0472">Membrane</keyword>
<keyword evidence="4" id="KW-1185">Reference proteome</keyword>